<dbReference type="AlphaFoldDB" id="A0A2G1VMJ9"/>
<dbReference type="RefSeq" id="WP_099647582.1">
    <property type="nucleotide sequence ID" value="NZ_KZ319303.1"/>
</dbReference>
<comment type="caution">
    <text evidence="1">The sequence shown here is derived from an EMBL/GenBank/DDBJ whole genome shotgun (WGS) entry which is preliminary data.</text>
</comment>
<evidence type="ECO:0000313" key="1">
    <source>
        <dbReference type="EMBL" id="PHQ27983.1"/>
    </source>
</evidence>
<dbReference type="OrthoDB" id="1429770at2"/>
<reference evidence="1 2" key="1">
    <citation type="submission" date="2017-08" db="EMBL/GenBank/DDBJ databases">
        <title>The whole genome shortgun sequences of strain Leeuwenhoekiella nanhaiensis G18 from the South China Sea.</title>
        <authorList>
            <person name="Liu Q."/>
        </authorList>
    </citation>
    <scope>NUCLEOTIDE SEQUENCE [LARGE SCALE GENOMIC DNA]</scope>
    <source>
        <strain evidence="1 2">G18</strain>
    </source>
</reference>
<evidence type="ECO:0000313" key="2">
    <source>
        <dbReference type="Proteomes" id="UP000229433"/>
    </source>
</evidence>
<organism evidence="1 2">
    <name type="scientific">Leeuwenhoekiella nanhaiensis</name>
    <dbReference type="NCBI Taxonomy" id="1655491"/>
    <lineage>
        <taxon>Bacteria</taxon>
        <taxon>Pseudomonadati</taxon>
        <taxon>Bacteroidota</taxon>
        <taxon>Flavobacteriia</taxon>
        <taxon>Flavobacteriales</taxon>
        <taxon>Flavobacteriaceae</taxon>
        <taxon>Leeuwenhoekiella</taxon>
    </lineage>
</organism>
<name>A0A2G1VMJ9_9FLAO</name>
<sequence>MLETSILGTFNGSDQAYIYIWLSKKHKIVYVGMTNSYTGTIGRAGAHFNRKGTLRKRFVETRGYEVNDVDDILLLSFPLPKTREFTSVEKSYREAVEYLVQKELILLRGKLNPTFDVISWVRLSPRTGNSRIKKLAASIVNSFETNYSRF</sequence>
<dbReference type="EMBL" id="NQXA01000023">
    <property type="protein sequence ID" value="PHQ27983.1"/>
    <property type="molecule type" value="Genomic_DNA"/>
</dbReference>
<evidence type="ECO:0008006" key="3">
    <source>
        <dbReference type="Google" id="ProtNLM"/>
    </source>
</evidence>
<gene>
    <name evidence="1" type="ORF">CJ305_17405</name>
</gene>
<protein>
    <recommendedName>
        <fullName evidence="3">GIY-YIG domain-containing protein</fullName>
    </recommendedName>
</protein>
<keyword evidence="2" id="KW-1185">Reference proteome</keyword>
<dbReference type="Proteomes" id="UP000229433">
    <property type="component" value="Unassembled WGS sequence"/>
</dbReference>
<accession>A0A2G1VMJ9</accession>
<proteinExistence type="predicted"/>